<protein>
    <recommendedName>
        <fullName evidence="3">RNA-directed DNA polymerase from mobile element jockey</fullName>
    </recommendedName>
</protein>
<keyword evidence="2" id="KW-1185">Reference proteome</keyword>
<evidence type="ECO:0000313" key="2">
    <source>
        <dbReference type="Proteomes" id="UP000299102"/>
    </source>
</evidence>
<reference evidence="1 2" key="1">
    <citation type="journal article" date="2019" name="Commun. Biol.">
        <title>The bagworm genome reveals a unique fibroin gene that provides high tensile strength.</title>
        <authorList>
            <person name="Kono N."/>
            <person name="Nakamura H."/>
            <person name="Ohtoshi R."/>
            <person name="Tomita M."/>
            <person name="Numata K."/>
            <person name="Arakawa K."/>
        </authorList>
    </citation>
    <scope>NUCLEOTIDE SEQUENCE [LARGE SCALE GENOMIC DNA]</scope>
</reference>
<evidence type="ECO:0000313" key="1">
    <source>
        <dbReference type="EMBL" id="GBP49146.1"/>
    </source>
</evidence>
<organism evidence="1 2">
    <name type="scientific">Eumeta variegata</name>
    <name type="common">Bagworm moth</name>
    <name type="synonym">Eumeta japonica</name>
    <dbReference type="NCBI Taxonomy" id="151549"/>
    <lineage>
        <taxon>Eukaryota</taxon>
        <taxon>Metazoa</taxon>
        <taxon>Ecdysozoa</taxon>
        <taxon>Arthropoda</taxon>
        <taxon>Hexapoda</taxon>
        <taxon>Insecta</taxon>
        <taxon>Pterygota</taxon>
        <taxon>Neoptera</taxon>
        <taxon>Endopterygota</taxon>
        <taxon>Lepidoptera</taxon>
        <taxon>Glossata</taxon>
        <taxon>Ditrysia</taxon>
        <taxon>Tineoidea</taxon>
        <taxon>Psychidae</taxon>
        <taxon>Oiketicinae</taxon>
        <taxon>Eumeta</taxon>
    </lineage>
</organism>
<dbReference type="Proteomes" id="UP000299102">
    <property type="component" value="Unassembled WGS sequence"/>
</dbReference>
<comment type="caution">
    <text evidence="1">The sequence shown here is derived from an EMBL/GenBank/DDBJ whole genome shotgun (WGS) entry which is preliminary data.</text>
</comment>
<accession>A0A4C1WCM1</accession>
<gene>
    <name evidence="1" type="ORF">EVAR_80814_1</name>
</gene>
<proteinExistence type="predicted"/>
<sequence>MPDKLRLRGQAVEWNTRVRYLGVHIDRSLRMTPQINHVIQTSRAACAKLRPILASRLPIRTNVAIYKCYVRSRLTYAARLGMPFAQDCSASFSRPSKT</sequence>
<dbReference type="OrthoDB" id="10065625at2759"/>
<dbReference type="AlphaFoldDB" id="A0A4C1WCM1"/>
<dbReference type="EMBL" id="BGZK01000538">
    <property type="protein sequence ID" value="GBP49146.1"/>
    <property type="molecule type" value="Genomic_DNA"/>
</dbReference>
<name>A0A4C1WCM1_EUMVA</name>
<evidence type="ECO:0008006" key="3">
    <source>
        <dbReference type="Google" id="ProtNLM"/>
    </source>
</evidence>